<name>A0A7L9WGM5_9RHOB</name>
<dbReference type="SUPFAM" id="SSF53474">
    <property type="entry name" value="alpha/beta-Hydrolases"/>
    <property type="match status" value="1"/>
</dbReference>
<dbReference type="PANTHER" id="PTHR43194:SF2">
    <property type="entry name" value="PEROXISOMAL MEMBRANE PROTEIN LPX1"/>
    <property type="match status" value="1"/>
</dbReference>
<gene>
    <name evidence="2" type="ORF">F3W81_00700</name>
</gene>
<organism evidence="2 3">
    <name type="scientific">Pseudooceanicola spongiae</name>
    <dbReference type="NCBI Taxonomy" id="2613965"/>
    <lineage>
        <taxon>Bacteria</taxon>
        <taxon>Pseudomonadati</taxon>
        <taxon>Pseudomonadota</taxon>
        <taxon>Alphaproteobacteria</taxon>
        <taxon>Rhodobacterales</taxon>
        <taxon>Paracoccaceae</taxon>
        <taxon>Pseudooceanicola</taxon>
    </lineage>
</organism>
<proteinExistence type="predicted"/>
<evidence type="ECO:0000313" key="3">
    <source>
        <dbReference type="Proteomes" id="UP000594118"/>
    </source>
</evidence>
<dbReference type="AlphaFoldDB" id="A0A7L9WGM5"/>
<dbReference type="GO" id="GO:0016787">
    <property type="term" value="F:hydrolase activity"/>
    <property type="evidence" value="ECO:0007669"/>
    <property type="project" value="UniProtKB-KW"/>
</dbReference>
<accession>A0A7L9WGM5</accession>
<dbReference type="RefSeq" id="WP_193081684.1">
    <property type="nucleotide sequence ID" value="NZ_CP045201.1"/>
</dbReference>
<dbReference type="InterPro" id="IPR029058">
    <property type="entry name" value="AB_hydrolase_fold"/>
</dbReference>
<dbReference type="Pfam" id="PF12697">
    <property type="entry name" value="Abhydrolase_6"/>
    <property type="match status" value="1"/>
</dbReference>
<dbReference type="Proteomes" id="UP000594118">
    <property type="component" value="Chromosome"/>
</dbReference>
<dbReference type="PANTHER" id="PTHR43194">
    <property type="entry name" value="HYDROLASE ALPHA/BETA FOLD FAMILY"/>
    <property type="match status" value="1"/>
</dbReference>
<keyword evidence="2" id="KW-0378">Hydrolase</keyword>
<feature type="domain" description="AB hydrolase-1" evidence="1">
    <location>
        <begin position="27"/>
        <end position="267"/>
    </location>
</feature>
<evidence type="ECO:0000259" key="1">
    <source>
        <dbReference type="Pfam" id="PF12697"/>
    </source>
</evidence>
<reference evidence="2 3" key="1">
    <citation type="submission" date="2019-10" db="EMBL/GenBank/DDBJ databases">
        <title>Pseudopuniceibacterium sp. HQ09 islated from Antarctica.</title>
        <authorList>
            <person name="Liao L."/>
            <person name="Su S."/>
            <person name="Chen B."/>
            <person name="Yu Y."/>
        </authorList>
    </citation>
    <scope>NUCLEOTIDE SEQUENCE [LARGE SCALE GENOMIC DNA]</scope>
    <source>
        <strain evidence="2 3">HQ09</strain>
    </source>
</reference>
<evidence type="ECO:0000313" key="2">
    <source>
        <dbReference type="EMBL" id="QOL79485.1"/>
    </source>
</evidence>
<dbReference type="PRINTS" id="PR00111">
    <property type="entry name" value="ABHYDROLASE"/>
</dbReference>
<protein>
    <submittedName>
        <fullName evidence="2">Alpha/beta fold hydrolase</fullName>
    </submittedName>
</protein>
<dbReference type="InterPro" id="IPR050228">
    <property type="entry name" value="Carboxylesterase_BioH"/>
</dbReference>
<sequence>MLHSLFGGHETAWRSWGEEDSARRRMLMIHCSLAHSGAWQGVATRLAPEMDMRAFDLPGHGKSGDWHADVSFQEQSVEMAAGLLESWGDGPVDVLGHSFGATVALRLAVERPELVRSLALYEPVFFTAGFRAFPGLQAEHDAKMAPYAEAYAAGDHEGAARAFMSVWGDGRAWERLPEAQREAFTARIPLIDAIRETNYGDPAGMLSRGRLTALTCPVLLMEGEVGPIFAARINDALQVQMPFAERVVIEGAAHMGPVTHAAQVADAVQAFLASDVVRSEA</sequence>
<dbReference type="Gene3D" id="3.40.50.1820">
    <property type="entry name" value="alpha/beta hydrolase"/>
    <property type="match status" value="1"/>
</dbReference>
<dbReference type="KEGG" id="pshq:F3W81_00700"/>
<keyword evidence="3" id="KW-1185">Reference proteome</keyword>
<dbReference type="InterPro" id="IPR000073">
    <property type="entry name" value="AB_hydrolase_1"/>
</dbReference>
<dbReference type="EMBL" id="CP045201">
    <property type="protein sequence ID" value="QOL79485.1"/>
    <property type="molecule type" value="Genomic_DNA"/>
</dbReference>